<keyword evidence="1" id="KW-0472">Membrane</keyword>
<evidence type="ECO:0000256" key="1">
    <source>
        <dbReference type="SAM" id="Phobius"/>
    </source>
</evidence>
<feature type="chain" id="PRO_5014643402" evidence="2">
    <location>
        <begin position="28"/>
        <end position="99"/>
    </location>
</feature>
<feature type="signal peptide" evidence="2">
    <location>
        <begin position="1"/>
        <end position="27"/>
    </location>
</feature>
<keyword evidence="2" id="KW-0732">Signal</keyword>
<evidence type="ECO:0000256" key="2">
    <source>
        <dbReference type="SAM" id="SignalP"/>
    </source>
</evidence>
<comment type="caution">
    <text evidence="3">The sequence shown here is derived from an EMBL/GenBank/DDBJ whole genome shotgun (WGS) entry which is preliminary data.</text>
</comment>
<dbReference type="PROSITE" id="PS51257">
    <property type="entry name" value="PROKAR_LIPOPROTEIN"/>
    <property type="match status" value="1"/>
</dbReference>
<reference evidence="4" key="1">
    <citation type="submission" date="2017-09" db="EMBL/GenBank/DDBJ databases">
        <title>Depth-based differentiation of microbial function through sediment-hosted aquifers and enrichment of novel symbionts in the deep terrestrial subsurface.</title>
        <authorList>
            <person name="Probst A.J."/>
            <person name="Ladd B."/>
            <person name="Jarett J.K."/>
            <person name="Geller-Mcgrath D.E."/>
            <person name="Sieber C.M.K."/>
            <person name="Emerson J.B."/>
            <person name="Anantharaman K."/>
            <person name="Thomas B.C."/>
            <person name="Malmstrom R."/>
            <person name="Stieglmeier M."/>
            <person name="Klingl A."/>
            <person name="Woyke T."/>
            <person name="Ryan C.M."/>
            <person name="Banfield J.F."/>
        </authorList>
    </citation>
    <scope>NUCLEOTIDE SEQUENCE [LARGE SCALE GENOMIC DNA]</scope>
</reference>
<dbReference type="Proteomes" id="UP000231426">
    <property type="component" value="Unassembled WGS sequence"/>
</dbReference>
<protein>
    <submittedName>
        <fullName evidence="3">Uncharacterized protein</fullName>
    </submittedName>
</protein>
<keyword evidence="1" id="KW-0812">Transmembrane</keyword>
<keyword evidence="1" id="KW-1133">Transmembrane helix</keyword>
<evidence type="ECO:0000313" key="4">
    <source>
        <dbReference type="Proteomes" id="UP000231426"/>
    </source>
</evidence>
<gene>
    <name evidence="3" type="ORF">COU29_00290</name>
</gene>
<sequence length="99" mass="10632">MKKNVFPCLMFLGVLFLAGCVAGPNTAEHIAASNGHVAGFVLGLWHGMIAPVTFVMSLFTDNVNFYEIHNNGGWYNLGFVLGAGILFGTCEITHSAQKN</sequence>
<feature type="transmembrane region" description="Helical" evidence="1">
    <location>
        <begin position="38"/>
        <end position="59"/>
    </location>
</feature>
<organism evidence="3 4">
    <name type="scientific">Candidatus Magasanikbacteria bacterium CG10_big_fil_rev_8_21_14_0_10_36_32</name>
    <dbReference type="NCBI Taxonomy" id="1974646"/>
    <lineage>
        <taxon>Bacteria</taxon>
        <taxon>Candidatus Magasanikiibacteriota</taxon>
    </lineage>
</organism>
<accession>A0A2M6W7S3</accession>
<dbReference type="AlphaFoldDB" id="A0A2M6W7S3"/>
<dbReference type="EMBL" id="PFBV01000001">
    <property type="protein sequence ID" value="PIT88807.1"/>
    <property type="molecule type" value="Genomic_DNA"/>
</dbReference>
<evidence type="ECO:0000313" key="3">
    <source>
        <dbReference type="EMBL" id="PIT88807.1"/>
    </source>
</evidence>
<name>A0A2M6W7S3_9BACT</name>
<proteinExistence type="predicted"/>